<protein>
    <recommendedName>
        <fullName evidence="4">SnoaL-like domain-containing protein</fullName>
    </recommendedName>
</protein>
<evidence type="ECO:0000313" key="2">
    <source>
        <dbReference type="EMBL" id="RFT16007.1"/>
    </source>
</evidence>
<organism evidence="2 3">
    <name type="scientific">Candidatus Saccharicenans subterraneus</name>
    <dbReference type="NCBI Taxonomy" id="2508984"/>
    <lineage>
        <taxon>Bacteria</taxon>
        <taxon>Candidatus Aminicenantota</taxon>
        <taxon>Candidatus Aminicenantia</taxon>
        <taxon>Candidatus Aminicenantales</taxon>
        <taxon>Candidatus Saccharicenantaceae</taxon>
        <taxon>Candidatus Saccharicenans</taxon>
    </lineage>
</organism>
<feature type="transmembrane region" description="Helical" evidence="1">
    <location>
        <begin position="18"/>
        <end position="36"/>
    </location>
</feature>
<reference evidence="2 3" key="1">
    <citation type="submission" date="2018-08" db="EMBL/GenBank/DDBJ databases">
        <title>Genome analysis of the thermophilic bacterium of the candidate phylum Aminicenantes from deep subsurface aquifer revealed its physiology and ecological role.</title>
        <authorList>
            <person name="Kadnikov V.V."/>
            <person name="Mardanov A.V."/>
            <person name="Beletsky A.V."/>
            <person name="Karnachuk O.V."/>
            <person name="Ravin N.V."/>
        </authorList>
    </citation>
    <scope>NUCLEOTIDE SEQUENCE [LARGE SCALE GENOMIC DNA]</scope>
    <source>
        <strain evidence="2">BY38</strain>
    </source>
</reference>
<comment type="caution">
    <text evidence="2">The sequence shown here is derived from an EMBL/GenBank/DDBJ whole genome shotgun (WGS) entry which is preliminary data.</text>
</comment>
<keyword evidence="1" id="KW-0472">Membrane</keyword>
<dbReference type="Proteomes" id="UP000257323">
    <property type="component" value="Unassembled WGS sequence"/>
</dbReference>
<gene>
    <name evidence="2" type="ORF">OP8BY_2013</name>
</gene>
<dbReference type="PROSITE" id="PS51257">
    <property type="entry name" value="PROKAR_LIPOPROTEIN"/>
    <property type="match status" value="1"/>
</dbReference>
<accession>A0A3E2BMZ9</accession>
<proteinExistence type="predicted"/>
<name>A0A3E2BMZ9_9BACT</name>
<evidence type="ECO:0008006" key="4">
    <source>
        <dbReference type="Google" id="ProtNLM"/>
    </source>
</evidence>
<evidence type="ECO:0000256" key="1">
    <source>
        <dbReference type="SAM" id="Phobius"/>
    </source>
</evidence>
<sequence>MGSDLKTKKPEKPDAPGFFGRLFSLMIILSAAACFLTRFQACQKPDEAEEIRESLRTVAVQAEKKNLEKIKGYLADDYRDFEGRDSAWTASLLEYYFKNYQGIAIHLLDIYVDINKDPAEAEADVLLSSGPLETLRKLVGVVGVYYRFNFSLEKRSGRWQIIYAAWKEVDSNSLLPGSRAILKKIFPDQF</sequence>
<keyword evidence="1" id="KW-0812">Transmembrane</keyword>
<evidence type="ECO:0000313" key="3">
    <source>
        <dbReference type="Proteomes" id="UP000257323"/>
    </source>
</evidence>
<dbReference type="EMBL" id="QUAH01000005">
    <property type="protein sequence ID" value="RFT16007.1"/>
    <property type="molecule type" value="Genomic_DNA"/>
</dbReference>
<keyword evidence="1" id="KW-1133">Transmembrane helix</keyword>
<dbReference type="AlphaFoldDB" id="A0A3E2BMZ9"/>